<evidence type="ECO:0000313" key="2">
    <source>
        <dbReference type="Proteomes" id="UP001575622"/>
    </source>
</evidence>
<reference evidence="1 2" key="1">
    <citation type="submission" date="2024-09" db="EMBL/GenBank/DDBJ databases">
        <authorList>
            <person name="Makale K.P.P."/>
            <person name="Makhzoum A."/>
            <person name="Rantong G."/>
            <person name="Rahube T.O."/>
        </authorList>
    </citation>
    <scope>NUCLEOTIDE SEQUENCE [LARGE SCALE GENOMIC DNA]</scope>
    <source>
        <strain evidence="1 2">KM_D13</strain>
    </source>
</reference>
<evidence type="ECO:0008006" key="3">
    <source>
        <dbReference type="Google" id="ProtNLM"/>
    </source>
</evidence>
<accession>A0ABV4VB83</accession>
<proteinExistence type="predicted"/>
<keyword evidence="2" id="KW-1185">Reference proteome</keyword>
<name>A0ABV4VB83_9BACL</name>
<organism evidence="1 2">
    <name type="scientific">Paenibacillus oleatilyticus</name>
    <dbReference type="NCBI Taxonomy" id="2594886"/>
    <lineage>
        <taxon>Bacteria</taxon>
        <taxon>Bacillati</taxon>
        <taxon>Bacillota</taxon>
        <taxon>Bacilli</taxon>
        <taxon>Bacillales</taxon>
        <taxon>Paenibacillaceae</taxon>
        <taxon>Paenibacillus</taxon>
    </lineage>
</organism>
<dbReference type="InterPro" id="IPR008979">
    <property type="entry name" value="Galactose-bd-like_sf"/>
</dbReference>
<dbReference type="Gene3D" id="2.60.120.260">
    <property type="entry name" value="Galactose-binding domain-like"/>
    <property type="match status" value="1"/>
</dbReference>
<sequence length="228" mass="24904">MLKKIISIFLSAMFLITLVAPITVANVATKYLYDKNGRLIETNDFNGTVEYQYDVKGNLVSRSKTNNLLVNSSFEIVTGTNGTADGWDKWNDTGTDGLQIVSSPVASGTKAQKIAGSDMKARGAIWALQDIVVDQSKPFVLSGNIYVESLSNAKVSLFIQFFDDNNDLISSKAVNYPQGMLHRYTTLSMNDITPSNARQARIHAGLEATADGGAGSFYVDSMSFRYQN</sequence>
<dbReference type="Pfam" id="PF05593">
    <property type="entry name" value="RHS_repeat"/>
    <property type="match status" value="1"/>
</dbReference>
<comment type="caution">
    <text evidence="1">The sequence shown here is derived from an EMBL/GenBank/DDBJ whole genome shotgun (WGS) entry which is preliminary data.</text>
</comment>
<dbReference type="NCBIfam" id="TIGR01643">
    <property type="entry name" value="YD_repeat_2x"/>
    <property type="match status" value="1"/>
</dbReference>
<gene>
    <name evidence="1" type="ORF">ACEU3E_32505</name>
</gene>
<dbReference type="Proteomes" id="UP001575622">
    <property type="component" value="Unassembled WGS sequence"/>
</dbReference>
<dbReference type="InterPro" id="IPR006530">
    <property type="entry name" value="YD"/>
</dbReference>
<evidence type="ECO:0000313" key="1">
    <source>
        <dbReference type="EMBL" id="MFB0846911.1"/>
    </source>
</evidence>
<dbReference type="SUPFAM" id="SSF49785">
    <property type="entry name" value="Galactose-binding domain-like"/>
    <property type="match status" value="1"/>
</dbReference>
<dbReference type="InterPro" id="IPR031325">
    <property type="entry name" value="RHS_repeat"/>
</dbReference>
<protein>
    <recommendedName>
        <fullName evidence="3">YD repeat-containing protein</fullName>
    </recommendedName>
</protein>
<dbReference type="RefSeq" id="WP_373956842.1">
    <property type="nucleotide sequence ID" value="NZ_JBHDLN010000027.1"/>
</dbReference>
<dbReference type="EMBL" id="JBHDLN010000027">
    <property type="protein sequence ID" value="MFB0846911.1"/>
    <property type="molecule type" value="Genomic_DNA"/>
</dbReference>